<name>A0ABY3FJZ7_9FLAO</name>
<dbReference type="InterPro" id="IPR036873">
    <property type="entry name" value="Rhodanese-like_dom_sf"/>
</dbReference>
<evidence type="ECO:0000256" key="1">
    <source>
        <dbReference type="ARBA" id="ARBA00022679"/>
    </source>
</evidence>
<organism evidence="5 6">
    <name type="scientific">Flavobacterium tiangeerense</name>
    <dbReference type="NCBI Taxonomy" id="459471"/>
    <lineage>
        <taxon>Bacteria</taxon>
        <taxon>Pseudomonadati</taxon>
        <taxon>Bacteroidota</taxon>
        <taxon>Flavobacteriia</taxon>
        <taxon>Flavobacteriales</taxon>
        <taxon>Flavobacteriaceae</taxon>
        <taxon>Flavobacterium</taxon>
    </lineage>
</organism>
<dbReference type="Pfam" id="PF00581">
    <property type="entry name" value="Rhodanese"/>
    <property type="match status" value="2"/>
</dbReference>
<feature type="transmembrane region" description="Helical" evidence="3">
    <location>
        <begin position="229"/>
        <end position="249"/>
    </location>
</feature>
<proteinExistence type="predicted"/>
<gene>
    <name evidence="5" type="ORF">IQ05_03007</name>
</gene>
<keyword evidence="1" id="KW-0808">Transferase</keyword>
<evidence type="ECO:0000256" key="2">
    <source>
        <dbReference type="ARBA" id="ARBA00022737"/>
    </source>
</evidence>
<dbReference type="PROSITE" id="PS50206">
    <property type="entry name" value="RHODANESE_3"/>
    <property type="match status" value="2"/>
</dbReference>
<dbReference type="RefSeq" id="WP_144894070.1">
    <property type="nucleotide sequence ID" value="NZ_VLKO01000013.1"/>
</dbReference>
<dbReference type="SMART" id="SM00450">
    <property type="entry name" value="RHOD"/>
    <property type="match status" value="2"/>
</dbReference>
<keyword evidence="3" id="KW-0812">Transmembrane</keyword>
<sequence>MTSTIVSVEWLYKNLDLPNLIILDASLKENQAKTLSDFENLRIPNARFFDLKTAFSDQNNPLPNSIPSPSQFEDEARKIGISKNSILVVYDNLGIYSSPRAWWIFQVMGFTNIAVLDGGLPQWIKDNYPVETIPENEIYNLGDFKVDFQKELVKTKHQVERNIIDQKYLIVDARIENRYNGIVKETRAGLQSGHIPKAINIPYTSVLQNNTFLQPEELKTVLKPSAKPIIVYCGSGVTACIIVLAYALIESDNCSVYDGSWAEWGLKKKI</sequence>
<comment type="caution">
    <text evidence="5">The sequence shown here is derived from an EMBL/GenBank/DDBJ whole genome shotgun (WGS) entry which is preliminary data.</text>
</comment>
<dbReference type="Gene3D" id="3.40.250.10">
    <property type="entry name" value="Rhodanese-like domain"/>
    <property type="match status" value="2"/>
</dbReference>
<dbReference type="EMBL" id="VLKO01000013">
    <property type="protein sequence ID" value="TWH99667.1"/>
    <property type="molecule type" value="Genomic_DNA"/>
</dbReference>
<dbReference type="PANTHER" id="PTHR11364">
    <property type="entry name" value="THIOSULFATE SULFERTANSFERASE"/>
    <property type="match status" value="1"/>
</dbReference>
<dbReference type="SUPFAM" id="SSF52821">
    <property type="entry name" value="Rhodanese/Cell cycle control phosphatase"/>
    <property type="match status" value="2"/>
</dbReference>
<dbReference type="CDD" id="cd01449">
    <property type="entry name" value="TST_Repeat_2"/>
    <property type="match status" value="1"/>
</dbReference>
<keyword evidence="3" id="KW-1133">Transmembrane helix</keyword>
<accession>A0ABY3FJZ7</accession>
<dbReference type="PANTHER" id="PTHR11364:SF27">
    <property type="entry name" value="SULFURTRANSFERASE"/>
    <property type="match status" value="1"/>
</dbReference>
<dbReference type="InterPro" id="IPR001763">
    <property type="entry name" value="Rhodanese-like_dom"/>
</dbReference>
<dbReference type="CDD" id="cd01448">
    <property type="entry name" value="TST_Repeat_1"/>
    <property type="match status" value="1"/>
</dbReference>
<evidence type="ECO:0000313" key="6">
    <source>
        <dbReference type="Proteomes" id="UP000317519"/>
    </source>
</evidence>
<evidence type="ECO:0000259" key="4">
    <source>
        <dbReference type="PROSITE" id="PS50206"/>
    </source>
</evidence>
<keyword evidence="2" id="KW-0677">Repeat</keyword>
<keyword evidence="3" id="KW-0472">Membrane</keyword>
<keyword evidence="6" id="KW-1185">Reference proteome</keyword>
<dbReference type="InterPro" id="IPR045078">
    <property type="entry name" value="TST/MPST-like"/>
</dbReference>
<feature type="domain" description="Rhodanese" evidence="4">
    <location>
        <begin position="16"/>
        <end position="132"/>
    </location>
</feature>
<evidence type="ECO:0000313" key="5">
    <source>
        <dbReference type="EMBL" id="TWH99667.1"/>
    </source>
</evidence>
<dbReference type="Proteomes" id="UP000317519">
    <property type="component" value="Unassembled WGS sequence"/>
</dbReference>
<evidence type="ECO:0000256" key="3">
    <source>
        <dbReference type="SAM" id="Phobius"/>
    </source>
</evidence>
<protein>
    <submittedName>
        <fullName evidence="5">Thiosulfate/3-mercaptopyruvate sulfurtransferase</fullName>
    </submittedName>
</protein>
<feature type="domain" description="Rhodanese" evidence="4">
    <location>
        <begin position="164"/>
        <end position="269"/>
    </location>
</feature>
<reference evidence="5 6" key="1">
    <citation type="journal article" date="2015" name="Stand. Genomic Sci.">
        <title>Genomic Encyclopedia of Bacterial and Archaeal Type Strains, Phase III: the genomes of soil and plant-associated and newly described type strains.</title>
        <authorList>
            <person name="Whitman W.B."/>
            <person name="Woyke T."/>
            <person name="Klenk H.P."/>
            <person name="Zhou Y."/>
            <person name="Lilburn T.G."/>
            <person name="Beck B.J."/>
            <person name="De Vos P."/>
            <person name="Vandamme P."/>
            <person name="Eisen J.A."/>
            <person name="Garrity G."/>
            <person name="Hugenholtz P."/>
            <person name="Kyrpides N.C."/>
        </authorList>
    </citation>
    <scope>NUCLEOTIDE SEQUENCE [LARGE SCALE GENOMIC DNA]</scope>
    <source>
        <strain evidence="5 6">CGMCC 1.6847</strain>
    </source>
</reference>